<protein>
    <submittedName>
        <fullName evidence="6">Patatin family protein</fullName>
    </submittedName>
</protein>
<dbReference type="Gene3D" id="3.40.1090.10">
    <property type="entry name" value="Cytosolic phospholipase A2 catalytic domain"/>
    <property type="match status" value="1"/>
</dbReference>
<accession>A0A6S6U3R3</accession>
<evidence type="ECO:0000313" key="6">
    <source>
        <dbReference type="EMBL" id="CAA6827576.1"/>
    </source>
</evidence>
<feature type="active site" description="Nucleophile" evidence="4">
    <location>
        <position position="38"/>
    </location>
</feature>
<dbReference type="InterPro" id="IPR050301">
    <property type="entry name" value="NTE"/>
</dbReference>
<dbReference type="InterPro" id="IPR045943">
    <property type="entry name" value="DUF6363"/>
</dbReference>
<feature type="short sequence motif" description="GXSXG" evidence="4">
    <location>
        <begin position="36"/>
        <end position="40"/>
    </location>
</feature>
<dbReference type="SUPFAM" id="SSF52151">
    <property type="entry name" value="FabD/lysophospholipase-like"/>
    <property type="match status" value="1"/>
</dbReference>
<feature type="active site" description="Proton acceptor" evidence="4">
    <location>
        <position position="160"/>
    </location>
</feature>
<evidence type="ECO:0000256" key="2">
    <source>
        <dbReference type="ARBA" id="ARBA00022963"/>
    </source>
</evidence>
<dbReference type="InterPro" id="IPR016035">
    <property type="entry name" value="Acyl_Trfase/lysoPLipase"/>
</dbReference>
<keyword evidence="2 4" id="KW-0442">Lipid degradation</keyword>
<feature type="domain" description="PNPLA" evidence="5">
    <location>
        <begin position="4"/>
        <end position="173"/>
    </location>
</feature>
<evidence type="ECO:0000256" key="3">
    <source>
        <dbReference type="ARBA" id="ARBA00023098"/>
    </source>
</evidence>
<name>A0A6S6U3R3_9BACT</name>
<dbReference type="Pfam" id="PF01734">
    <property type="entry name" value="Patatin"/>
    <property type="match status" value="1"/>
</dbReference>
<dbReference type="GO" id="GO:0016042">
    <property type="term" value="P:lipid catabolic process"/>
    <property type="evidence" value="ECO:0007669"/>
    <property type="project" value="UniProtKB-UniRule"/>
</dbReference>
<dbReference type="EMBL" id="CACVAQ010000403">
    <property type="protein sequence ID" value="CAA6827576.1"/>
    <property type="molecule type" value="Genomic_DNA"/>
</dbReference>
<evidence type="ECO:0000259" key="5">
    <source>
        <dbReference type="PROSITE" id="PS51635"/>
    </source>
</evidence>
<gene>
    <name evidence="6" type="ORF">HELGO_WM21622</name>
</gene>
<sequence>MKALICEGGGFKTAFTAGVLDAWISAQYAPFDIFLGVSGGAAVMACYTVEQYKRGWELVSELHSDSSLTSFSRFVKGGYFLELDLIDYIWDRITPFDKEKATQLVQNKIVEFACTDLHAGVPIFIRPAQGSDWKRYLRATSTLPYVSECPLVIDEQELVDGVFAAPIPVQRAIELGATDITVIRTNSDSNTWGTRRSKMMSNYLLKNNFPAINQLMQKEDEVYKQVADLIKSPPKGVSIQTIVPQAMQSKVLSTKAEALKMDYRAGLEDGLDFLRRAR</sequence>
<keyword evidence="1 4" id="KW-0378">Hydrolase</keyword>
<dbReference type="Pfam" id="PF19890">
    <property type="entry name" value="DUF6363"/>
    <property type="match status" value="1"/>
</dbReference>
<dbReference type="PANTHER" id="PTHR14226">
    <property type="entry name" value="NEUROPATHY TARGET ESTERASE/SWISS CHEESE D.MELANOGASTER"/>
    <property type="match status" value="1"/>
</dbReference>
<dbReference type="GO" id="GO:0016787">
    <property type="term" value="F:hydrolase activity"/>
    <property type="evidence" value="ECO:0007669"/>
    <property type="project" value="UniProtKB-UniRule"/>
</dbReference>
<proteinExistence type="predicted"/>
<evidence type="ECO:0000256" key="4">
    <source>
        <dbReference type="PROSITE-ProRule" id="PRU01161"/>
    </source>
</evidence>
<dbReference type="InterPro" id="IPR002641">
    <property type="entry name" value="PNPLA_dom"/>
</dbReference>
<dbReference type="PANTHER" id="PTHR14226:SF25">
    <property type="entry name" value="PHOSPHOESTERASE"/>
    <property type="match status" value="1"/>
</dbReference>
<organism evidence="6">
    <name type="scientific">uncultured Aureispira sp</name>
    <dbReference type="NCBI Taxonomy" id="1331704"/>
    <lineage>
        <taxon>Bacteria</taxon>
        <taxon>Pseudomonadati</taxon>
        <taxon>Bacteroidota</taxon>
        <taxon>Saprospiria</taxon>
        <taxon>Saprospirales</taxon>
        <taxon>Saprospiraceae</taxon>
        <taxon>Aureispira</taxon>
        <taxon>environmental samples</taxon>
    </lineage>
</organism>
<comment type="caution">
    <text evidence="4">Lacks conserved residue(s) required for the propagation of feature annotation.</text>
</comment>
<keyword evidence="3 4" id="KW-0443">Lipid metabolism</keyword>
<reference evidence="6" key="1">
    <citation type="submission" date="2020-01" db="EMBL/GenBank/DDBJ databases">
        <authorList>
            <person name="Meier V. D."/>
            <person name="Meier V D."/>
        </authorList>
    </citation>
    <scope>NUCLEOTIDE SEQUENCE</scope>
    <source>
        <strain evidence="6">HLG_WM_MAG_10</strain>
    </source>
</reference>
<dbReference type="PROSITE" id="PS51635">
    <property type="entry name" value="PNPLA"/>
    <property type="match status" value="1"/>
</dbReference>
<dbReference type="AlphaFoldDB" id="A0A6S6U3R3"/>
<evidence type="ECO:0000256" key="1">
    <source>
        <dbReference type="ARBA" id="ARBA00022801"/>
    </source>
</evidence>